<sequence length="398" mass="45261">MPPKSKKKTPNTKQTLAGLSGKHSHSDSESPTPSPKESGKKTHKQANKSRRKRSKQTSPSPALPSASPSTASRSPTPTPKSRKGRKRQEQVDHPSRGRKGRKNESETSDSEDGSVINETEEKKRRLMWTPYMTTILMKACVARLRERSDNGFKKKTWNDIVEAVREFGKVPKRDQDLVNGDRCQGKVENLKKDFDLWDHLRHNSGWEIDPITGILSGPPEQWAKEIANNARAAIFQTEPLPNQKEMEEYFASTTATGSRALLPTDENLEREQNQTPRTPASRSNPSHQPSSSKRTSVSVSDPAFERFVDVVERMARHDDVVERALSLLMEKYGNGKEKESGTWWSQRSIFQGIDLLEDPHKAMAFLAIPNDEDRDVWFRLQLERLYPDEYFGMEHFAP</sequence>
<protein>
    <recommendedName>
        <fullName evidence="2">Myb/SANT-like domain-containing protein</fullName>
    </recommendedName>
</protein>
<dbReference type="Pfam" id="PF12776">
    <property type="entry name" value="Myb_DNA-bind_3"/>
    <property type="match status" value="1"/>
</dbReference>
<dbReference type="EMBL" id="ML119873">
    <property type="protein sequence ID" value="RPA72193.1"/>
    <property type="molecule type" value="Genomic_DNA"/>
</dbReference>
<evidence type="ECO:0000256" key="1">
    <source>
        <dbReference type="SAM" id="MobiDB-lite"/>
    </source>
</evidence>
<name>A0A3N4HCZ7_ASCIM</name>
<feature type="compositionally biased region" description="Basic residues" evidence="1">
    <location>
        <begin position="1"/>
        <end position="10"/>
    </location>
</feature>
<proteinExistence type="predicted"/>
<accession>A0A3N4HCZ7</accession>
<gene>
    <name evidence="3" type="ORF">BJ508DRAFT_335268</name>
</gene>
<feature type="region of interest" description="Disordered" evidence="1">
    <location>
        <begin position="254"/>
        <end position="298"/>
    </location>
</feature>
<dbReference type="InterPro" id="IPR024752">
    <property type="entry name" value="Myb/SANT-like_dom"/>
</dbReference>
<feature type="region of interest" description="Disordered" evidence="1">
    <location>
        <begin position="1"/>
        <end position="118"/>
    </location>
</feature>
<reference evidence="3 4" key="1">
    <citation type="journal article" date="2018" name="Nat. Ecol. Evol.">
        <title>Pezizomycetes genomes reveal the molecular basis of ectomycorrhizal truffle lifestyle.</title>
        <authorList>
            <person name="Murat C."/>
            <person name="Payen T."/>
            <person name="Noel B."/>
            <person name="Kuo A."/>
            <person name="Morin E."/>
            <person name="Chen J."/>
            <person name="Kohler A."/>
            <person name="Krizsan K."/>
            <person name="Balestrini R."/>
            <person name="Da Silva C."/>
            <person name="Montanini B."/>
            <person name="Hainaut M."/>
            <person name="Levati E."/>
            <person name="Barry K.W."/>
            <person name="Belfiori B."/>
            <person name="Cichocki N."/>
            <person name="Clum A."/>
            <person name="Dockter R.B."/>
            <person name="Fauchery L."/>
            <person name="Guy J."/>
            <person name="Iotti M."/>
            <person name="Le Tacon F."/>
            <person name="Lindquist E.A."/>
            <person name="Lipzen A."/>
            <person name="Malagnac F."/>
            <person name="Mello A."/>
            <person name="Molinier V."/>
            <person name="Miyauchi S."/>
            <person name="Poulain J."/>
            <person name="Riccioni C."/>
            <person name="Rubini A."/>
            <person name="Sitrit Y."/>
            <person name="Splivallo R."/>
            <person name="Traeger S."/>
            <person name="Wang M."/>
            <person name="Zifcakova L."/>
            <person name="Wipf D."/>
            <person name="Zambonelli A."/>
            <person name="Paolocci F."/>
            <person name="Nowrousian M."/>
            <person name="Ottonello S."/>
            <person name="Baldrian P."/>
            <person name="Spatafora J.W."/>
            <person name="Henrissat B."/>
            <person name="Nagy L.G."/>
            <person name="Aury J.M."/>
            <person name="Wincker P."/>
            <person name="Grigoriev I.V."/>
            <person name="Bonfante P."/>
            <person name="Martin F.M."/>
        </authorList>
    </citation>
    <scope>NUCLEOTIDE SEQUENCE [LARGE SCALE GENOMIC DNA]</scope>
    <source>
        <strain evidence="3 4">RN42</strain>
    </source>
</reference>
<feature type="compositionally biased region" description="Low complexity" evidence="1">
    <location>
        <begin position="281"/>
        <end position="298"/>
    </location>
</feature>
<keyword evidence="4" id="KW-1185">Reference proteome</keyword>
<organism evidence="3 4">
    <name type="scientific">Ascobolus immersus RN42</name>
    <dbReference type="NCBI Taxonomy" id="1160509"/>
    <lineage>
        <taxon>Eukaryota</taxon>
        <taxon>Fungi</taxon>
        <taxon>Dikarya</taxon>
        <taxon>Ascomycota</taxon>
        <taxon>Pezizomycotina</taxon>
        <taxon>Pezizomycetes</taxon>
        <taxon>Pezizales</taxon>
        <taxon>Ascobolaceae</taxon>
        <taxon>Ascobolus</taxon>
    </lineage>
</organism>
<dbReference type="Proteomes" id="UP000275078">
    <property type="component" value="Unassembled WGS sequence"/>
</dbReference>
<dbReference type="AlphaFoldDB" id="A0A3N4HCZ7"/>
<feature type="compositionally biased region" description="Low complexity" evidence="1">
    <location>
        <begin position="57"/>
        <end position="75"/>
    </location>
</feature>
<dbReference type="STRING" id="1160509.A0A3N4HCZ7"/>
<dbReference type="PANTHER" id="PTHR46929:SF3">
    <property type="entry name" value="MYB_SANT-LIKE DOMAIN-CONTAINING PROTEIN"/>
    <property type="match status" value="1"/>
</dbReference>
<evidence type="ECO:0000259" key="2">
    <source>
        <dbReference type="Pfam" id="PF12776"/>
    </source>
</evidence>
<feature type="compositionally biased region" description="Basic residues" evidence="1">
    <location>
        <begin position="41"/>
        <end position="55"/>
    </location>
</feature>
<evidence type="ECO:0000313" key="3">
    <source>
        <dbReference type="EMBL" id="RPA72193.1"/>
    </source>
</evidence>
<evidence type="ECO:0000313" key="4">
    <source>
        <dbReference type="Proteomes" id="UP000275078"/>
    </source>
</evidence>
<dbReference type="OrthoDB" id="76215at2759"/>
<feature type="domain" description="Myb/SANT-like" evidence="2">
    <location>
        <begin position="127"/>
        <end position="224"/>
    </location>
</feature>
<dbReference type="PANTHER" id="PTHR46929">
    <property type="entry name" value="EXPRESSED PROTEIN"/>
    <property type="match status" value="1"/>
</dbReference>